<dbReference type="PANTHER" id="PTHR30193">
    <property type="entry name" value="ABC TRANSPORTER PERMEASE PROTEIN"/>
    <property type="match status" value="1"/>
</dbReference>
<keyword evidence="5 7" id="KW-1133">Transmembrane helix</keyword>
<dbReference type="EMBL" id="BSTK01000011">
    <property type="protein sequence ID" value="GLY88804.1"/>
    <property type="molecule type" value="Genomic_DNA"/>
</dbReference>
<accession>A0A9W6S7H7</accession>
<evidence type="ECO:0000313" key="11">
    <source>
        <dbReference type="Proteomes" id="UP001165074"/>
    </source>
</evidence>
<evidence type="ECO:0000313" key="10">
    <source>
        <dbReference type="EMBL" id="GLY88804.1"/>
    </source>
</evidence>
<dbReference type="SUPFAM" id="SSF161098">
    <property type="entry name" value="MetI-like"/>
    <property type="match status" value="1"/>
</dbReference>
<feature type="domain" description="ABC transmembrane type-1" evidence="9">
    <location>
        <begin position="90"/>
        <end position="304"/>
    </location>
</feature>
<proteinExistence type="inferred from homology"/>
<feature type="region of interest" description="Disordered" evidence="8">
    <location>
        <begin position="1"/>
        <end position="25"/>
    </location>
</feature>
<dbReference type="InterPro" id="IPR000515">
    <property type="entry name" value="MetI-like"/>
</dbReference>
<evidence type="ECO:0000256" key="4">
    <source>
        <dbReference type="ARBA" id="ARBA00022692"/>
    </source>
</evidence>
<name>A0A9W6S7H7_9ACTN</name>
<dbReference type="Proteomes" id="UP001165074">
    <property type="component" value="Unassembled WGS sequence"/>
</dbReference>
<dbReference type="GO" id="GO:0005886">
    <property type="term" value="C:plasma membrane"/>
    <property type="evidence" value="ECO:0007669"/>
    <property type="project" value="UniProtKB-SubCell"/>
</dbReference>
<dbReference type="PANTHER" id="PTHR30193:SF41">
    <property type="entry name" value="DIACETYLCHITOBIOSE UPTAKE SYSTEM PERMEASE PROTEIN NGCF"/>
    <property type="match status" value="1"/>
</dbReference>
<keyword evidence="3" id="KW-1003">Cell membrane</keyword>
<feature type="transmembrane region" description="Helical" evidence="7">
    <location>
        <begin position="283"/>
        <end position="305"/>
    </location>
</feature>
<evidence type="ECO:0000256" key="6">
    <source>
        <dbReference type="ARBA" id="ARBA00023136"/>
    </source>
</evidence>
<protein>
    <submittedName>
        <fullName evidence="10">ABC transporter permease</fullName>
    </submittedName>
</protein>
<feature type="transmembrane region" description="Helical" evidence="7">
    <location>
        <begin position="32"/>
        <end position="52"/>
    </location>
</feature>
<evidence type="ECO:0000256" key="1">
    <source>
        <dbReference type="ARBA" id="ARBA00004651"/>
    </source>
</evidence>
<dbReference type="AlphaFoldDB" id="A0A9W6S7H7"/>
<dbReference type="PROSITE" id="PS50928">
    <property type="entry name" value="ABC_TM1"/>
    <property type="match status" value="1"/>
</dbReference>
<dbReference type="Pfam" id="PF00528">
    <property type="entry name" value="BPD_transp_1"/>
    <property type="match status" value="1"/>
</dbReference>
<feature type="transmembrane region" description="Helical" evidence="7">
    <location>
        <begin position="94"/>
        <end position="116"/>
    </location>
</feature>
<dbReference type="SUPFAM" id="SSF160964">
    <property type="entry name" value="MalF N-terminal region-like"/>
    <property type="match status" value="1"/>
</dbReference>
<keyword evidence="6 7" id="KW-0472">Membrane</keyword>
<dbReference type="InterPro" id="IPR051393">
    <property type="entry name" value="ABC_transporter_permease"/>
</dbReference>
<evidence type="ECO:0000256" key="8">
    <source>
        <dbReference type="SAM" id="MobiDB-lite"/>
    </source>
</evidence>
<feature type="transmembrane region" description="Helical" evidence="7">
    <location>
        <begin position="177"/>
        <end position="202"/>
    </location>
</feature>
<evidence type="ECO:0000256" key="5">
    <source>
        <dbReference type="ARBA" id="ARBA00022989"/>
    </source>
</evidence>
<sequence length="313" mass="34573">MATTMTRSRPPLAGRSTAPAARRRPGDRRVSGYLFVLPALAVYALFILYPLVQSVYLSLTDWDGAKPHKTFIGLGNFDRLVHDTLFWRALWHNLIWVVLGTALAMAVSLLLAMLVWSRPRGFTVFRTVYFMPQILPAIIVGIVWSWIYSPAFGILDRGLSAVGLGSWSRGWLGDPDFALYAVLIASVWATIGLAFVIFTAALHNVDQDLLDAARVDGAGAWQRFRHVVVPQLSSAVTLVTVLLLVHGFQAFDHVWIMTKGGPDNSTQLLATYTYQKAFMENDVGYGAAVSLVLTVLSLVVSLAVVRLRERGDR</sequence>
<keyword evidence="4 7" id="KW-0812">Transmembrane</keyword>
<dbReference type="RefSeq" id="WP_285578672.1">
    <property type="nucleotide sequence ID" value="NZ_BSTK01000011.1"/>
</dbReference>
<dbReference type="InterPro" id="IPR035906">
    <property type="entry name" value="MetI-like_sf"/>
</dbReference>
<comment type="subcellular location">
    <subcellularLocation>
        <location evidence="1 7">Cell membrane</location>
        <topology evidence="1 7">Multi-pass membrane protein</topology>
    </subcellularLocation>
</comment>
<feature type="transmembrane region" description="Helical" evidence="7">
    <location>
        <begin position="128"/>
        <end position="147"/>
    </location>
</feature>
<comment type="caution">
    <text evidence="10">The sequence shown here is derived from an EMBL/GenBank/DDBJ whole genome shotgun (WGS) entry which is preliminary data.</text>
</comment>
<reference evidence="10" key="1">
    <citation type="submission" date="2023-03" db="EMBL/GenBank/DDBJ databases">
        <title>Actinoallomurus iriomotensis NBRC 103684.</title>
        <authorList>
            <person name="Ichikawa N."/>
            <person name="Sato H."/>
            <person name="Tonouchi N."/>
        </authorList>
    </citation>
    <scope>NUCLEOTIDE SEQUENCE</scope>
    <source>
        <strain evidence="10">NBRC 103684</strain>
    </source>
</reference>
<evidence type="ECO:0000256" key="3">
    <source>
        <dbReference type="ARBA" id="ARBA00022475"/>
    </source>
</evidence>
<keyword evidence="2 7" id="KW-0813">Transport</keyword>
<organism evidence="10 11">
    <name type="scientific">Actinoallomurus iriomotensis</name>
    <dbReference type="NCBI Taxonomy" id="478107"/>
    <lineage>
        <taxon>Bacteria</taxon>
        <taxon>Bacillati</taxon>
        <taxon>Actinomycetota</taxon>
        <taxon>Actinomycetes</taxon>
        <taxon>Streptosporangiales</taxon>
        <taxon>Thermomonosporaceae</taxon>
        <taxon>Actinoallomurus</taxon>
    </lineage>
</organism>
<gene>
    <name evidence="10" type="ORF">Airi02_067330</name>
</gene>
<evidence type="ECO:0000259" key="9">
    <source>
        <dbReference type="PROSITE" id="PS50928"/>
    </source>
</evidence>
<dbReference type="GO" id="GO:0055085">
    <property type="term" value="P:transmembrane transport"/>
    <property type="evidence" value="ECO:0007669"/>
    <property type="project" value="InterPro"/>
</dbReference>
<comment type="similarity">
    <text evidence="7">Belongs to the binding-protein-dependent transport system permease family.</text>
</comment>
<dbReference type="Gene3D" id="1.10.3720.10">
    <property type="entry name" value="MetI-like"/>
    <property type="match status" value="1"/>
</dbReference>
<feature type="transmembrane region" description="Helical" evidence="7">
    <location>
        <begin position="232"/>
        <end position="251"/>
    </location>
</feature>
<dbReference type="CDD" id="cd06261">
    <property type="entry name" value="TM_PBP2"/>
    <property type="match status" value="1"/>
</dbReference>
<keyword evidence="11" id="KW-1185">Reference proteome</keyword>
<evidence type="ECO:0000256" key="7">
    <source>
        <dbReference type="RuleBase" id="RU363032"/>
    </source>
</evidence>
<evidence type="ECO:0000256" key="2">
    <source>
        <dbReference type="ARBA" id="ARBA00022448"/>
    </source>
</evidence>